<dbReference type="SUPFAM" id="SSF53098">
    <property type="entry name" value="Ribonuclease H-like"/>
    <property type="match status" value="1"/>
</dbReference>
<evidence type="ECO:0000259" key="4">
    <source>
        <dbReference type="PROSITE" id="PS50994"/>
    </source>
</evidence>
<evidence type="ECO:0000256" key="3">
    <source>
        <dbReference type="SAM" id="MobiDB-lite"/>
    </source>
</evidence>
<dbReference type="InterPro" id="IPR001584">
    <property type="entry name" value="Integrase_cat-core"/>
</dbReference>
<dbReference type="Pfam" id="PF00078">
    <property type="entry name" value="RVT_1"/>
    <property type="match status" value="1"/>
</dbReference>
<name>A0AAD8ZNF6_9TELE</name>
<evidence type="ECO:0000256" key="1">
    <source>
        <dbReference type="ARBA" id="ARBA00010879"/>
    </source>
</evidence>
<proteinExistence type="inferred from homology"/>
<organism evidence="5 6">
    <name type="scientific">Electrophorus voltai</name>
    <dbReference type="NCBI Taxonomy" id="2609070"/>
    <lineage>
        <taxon>Eukaryota</taxon>
        <taxon>Metazoa</taxon>
        <taxon>Chordata</taxon>
        <taxon>Craniata</taxon>
        <taxon>Vertebrata</taxon>
        <taxon>Euteleostomi</taxon>
        <taxon>Actinopterygii</taxon>
        <taxon>Neopterygii</taxon>
        <taxon>Teleostei</taxon>
        <taxon>Ostariophysi</taxon>
        <taxon>Gymnotiformes</taxon>
        <taxon>Gymnotoidei</taxon>
        <taxon>Gymnotidae</taxon>
        <taxon>Electrophorus</taxon>
    </lineage>
</organism>
<evidence type="ECO:0000256" key="2">
    <source>
        <dbReference type="ARBA" id="ARBA00012180"/>
    </source>
</evidence>
<accession>A0AAD8ZNF6</accession>
<dbReference type="InterPro" id="IPR043128">
    <property type="entry name" value="Rev_trsase/Diguanyl_cyclase"/>
</dbReference>
<reference evidence="5" key="1">
    <citation type="submission" date="2023-03" db="EMBL/GenBank/DDBJ databases">
        <title>Electrophorus voltai genome.</title>
        <authorList>
            <person name="Bian C."/>
        </authorList>
    </citation>
    <scope>NUCLEOTIDE SEQUENCE</scope>
    <source>
        <strain evidence="5">CB-2022</strain>
        <tissue evidence="5">Muscle</tissue>
    </source>
</reference>
<dbReference type="Pfam" id="PF00665">
    <property type="entry name" value="rve"/>
    <property type="match status" value="1"/>
</dbReference>
<feature type="domain" description="Integrase catalytic" evidence="4">
    <location>
        <begin position="294"/>
        <end position="429"/>
    </location>
</feature>
<comment type="similarity">
    <text evidence="1">Belongs to the beta type-B retroviral polymerase family. HERV class-II K(HML-2) pol subfamily.</text>
</comment>
<comment type="caution">
    <text evidence="5">The sequence shown here is derived from an EMBL/GenBank/DDBJ whole genome shotgun (WGS) entry which is preliminary data.</text>
</comment>
<evidence type="ECO:0000313" key="5">
    <source>
        <dbReference type="EMBL" id="KAK1802030.1"/>
    </source>
</evidence>
<protein>
    <recommendedName>
        <fullName evidence="2">ribonuclease H</fullName>
        <ecNumber evidence="2">3.1.26.4</ecNumber>
    </recommendedName>
</protein>
<dbReference type="InterPro" id="IPR000477">
    <property type="entry name" value="RT_dom"/>
</dbReference>
<feature type="region of interest" description="Disordered" evidence="3">
    <location>
        <begin position="1"/>
        <end position="32"/>
    </location>
</feature>
<evidence type="ECO:0000313" key="6">
    <source>
        <dbReference type="Proteomes" id="UP001239994"/>
    </source>
</evidence>
<dbReference type="Gene3D" id="3.30.420.10">
    <property type="entry name" value="Ribonuclease H-like superfamily/Ribonuclease H"/>
    <property type="match status" value="1"/>
</dbReference>
<dbReference type="EMBL" id="JAROKS010000007">
    <property type="protein sequence ID" value="KAK1802030.1"/>
    <property type="molecule type" value="Genomic_DNA"/>
</dbReference>
<dbReference type="PANTHER" id="PTHR37984:SF5">
    <property type="entry name" value="PROTEIN NYNRIN-LIKE"/>
    <property type="match status" value="1"/>
</dbReference>
<dbReference type="GO" id="GO:0003676">
    <property type="term" value="F:nucleic acid binding"/>
    <property type="evidence" value="ECO:0007669"/>
    <property type="project" value="InterPro"/>
</dbReference>
<dbReference type="InterPro" id="IPR036397">
    <property type="entry name" value="RNaseH_sf"/>
</dbReference>
<dbReference type="GO" id="GO:0015074">
    <property type="term" value="P:DNA integration"/>
    <property type="evidence" value="ECO:0007669"/>
    <property type="project" value="InterPro"/>
</dbReference>
<dbReference type="Proteomes" id="UP001239994">
    <property type="component" value="Unassembled WGS sequence"/>
</dbReference>
<gene>
    <name evidence="5" type="ORF">P4O66_004362</name>
</gene>
<dbReference type="InterPro" id="IPR012337">
    <property type="entry name" value="RNaseH-like_sf"/>
</dbReference>
<dbReference type="GO" id="GO:0004523">
    <property type="term" value="F:RNA-DNA hybrid ribonuclease activity"/>
    <property type="evidence" value="ECO:0007669"/>
    <property type="project" value="UniProtKB-EC"/>
</dbReference>
<dbReference type="InterPro" id="IPR050951">
    <property type="entry name" value="Retrovirus_Pol_polyprotein"/>
</dbReference>
<dbReference type="PROSITE" id="PS50994">
    <property type="entry name" value="INTEGRASE"/>
    <property type="match status" value="1"/>
</dbReference>
<dbReference type="SUPFAM" id="SSF56672">
    <property type="entry name" value="DNA/RNA polymerases"/>
    <property type="match status" value="1"/>
</dbReference>
<keyword evidence="6" id="KW-1185">Reference proteome</keyword>
<sequence length="429" mass="47424">MGARKSLPPKSARGNPPQAGWTQVLPATGGHTGDPASLPGLFNSPLCSFVPVTVSVPITLSVPVGLSPFVSVVLVPVVPPRPADAGPCRDAWSSRFAKRHSPIERDSWCASLSRTPRRPRPPIDMRLAQPWVFPVEGGSEVGVQYQEGRYPASFFQTKTLPVNQAFMDEIFGDMTDRFLIVYIDDILIYSQSLSEHLQHVVAVLSRFRKHHLYVKAEKCSKKGTADALSHLHDRKESPESTEIGTLFTGSDSMGSSAGVGGGPKQGPCPSRVPSREAVYPLSHSVYSPQGELHLLPIPKCLWSHLSMDFITDLLVSEANTVIMVVVDRFSKMCQFIPFPSLPTAKETADAMFIFVFQIFGLPEEVVSDRGSQFTSHYWRQFCVKLNVVANLSSGHHLQSNGEAERTHQEVGRFLRQYCTTYSDWSQYLP</sequence>
<dbReference type="PANTHER" id="PTHR37984">
    <property type="entry name" value="PROTEIN CBG26694"/>
    <property type="match status" value="1"/>
</dbReference>
<dbReference type="Gene3D" id="3.30.70.270">
    <property type="match status" value="1"/>
</dbReference>
<dbReference type="InterPro" id="IPR043502">
    <property type="entry name" value="DNA/RNA_pol_sf"/>
</dbReference>
<dbReference type="AlphaFoldDB" id="A0AAD8ZNF6"/>
<dbReference type="EC" id="3.1.26.4" evidence="2"/>